<evidence type="ECO:0000256" key="4">
    <source>
        <dbReference type="ARBA" id="ARBA00022989"/>
    </source>
</evidence>
<sequence>MGVIIAKKRERIVAFIADFLIYLLIFLLFLFLWGNPNYKSNGYEVTGFPAFILFLIGIMLWPISESIFGQTIGKRIVGIRVLNGKNYKHLSLGQAFIRFIFGYIDIIFFIGLIVASTNKENKRIGDYVAKTVVIDLDKSQIRI</sequence>
<accession>A0ABW1PKU3</accession>
<feature type="transmembrane region" description="Helical" evidence="6">
    <location>
        <begin position="95"/>
        <end position="115"/>
    </location>
</feature>
<keyword evidence="5 6" id="KW-0472">Membrane</keyword>
<feature type="domain" description="RDD" evidence="7">
    <location>
        <begin position="9"/>
        <end position="130"/>
    </location>
</feature>
<dbReference type="RefSeq" id="WP_379790818.1">
    <property type="nucleotide sequence ID" value="NZ_JBHSQB010000004.1"/>
</dbReference>
<evidence type="ECO:0000313" key="8">
    <source>
        <dbReference type="EMBL" id="MFC6096030.1"/>
    </source>
</evidence>
<dbReference type="InterPro" id="IPR051791">
    <property type="entry name" value="Pra-immunoreactive"/>
</dbReference>
<evidence type="ECO:0000256" key="5">
    <source>
        <dbReference type="ARBA" id="ARBA00023136"/>
    </source>
</evidence>
<evidence type="ECO:0000256" key="1">
    <source>
        <dbReference type="ARBA" id="ARBA00004651"/>
    </source>
</evidence>
<comment type="caution">
    <text evidence="8">The sequence shown here is derived from an EMBL/GenBank/DDBJ whole genome shotgun (WGS) entry which is preliminary data.</text>
</comment>
<dbReference type="Pfam" id="PF06271">
    <property type="entry name" value="RDD"/>
    <property type="match status" value="1"/>
</dbReference>
<feature type="transmembrane region" description="Helical" evidence="6">
    <location>
        <begin position="45"/>
        <end position="64"/>
    </location>
</feature>
<protein>
    <submittedName>
        <fullName evidence="8">RDD family protein</fullName>
    </submittedName>
</protein>
<reference evidence="9" key="1">
    <citation type="journal article" date="2019" name="Int. J. Syst. Evol. Microbiol.">
        <title>The Global Catalogue of Microorganisms (GCM) 10K type strain sequencing project: providing services to taxonomists for standard genome sequencing and annotation.</title>
        <authorList>
            <consortium name="The Broad Institute Genomics Platform"/>
            <consortium name="The Broad Institute Genome Sequencing Center for Infectious Disease"/>
            <person name="Wu L."/>
            <person name="Ma J."/>
        </authorList>
    </citation>
    <scope>NUCLEOTIDE SEQUENCE [LARGE SCALE GENOMIC DNA]</scope>
    <source>
        <strain evidence="9">CCUG 49679</strain>
    </source>
</reference>
<feature type="transmembrane region" description="Helical" evidence="6">
    <location>
        <begin position="12"/>
        <end position="33"/>
    </location>
</feature>
<proteinExistence type="predicted"/>
<evidence type="ECO:0000256" key="3">
    <source>
        <dbReference type="ARBA" id="ARBA00022692"/>
    </source>
</evidence>
<keyword evidence="9" id="KW-1185">Reference proteome</keyword>
<keyword evidence="4 6" id="KW-1133">Transmembrane helix</keyword>
<evidence type="ECO:0000256" key="6">
    <source>
        <dbReference type="SAM" id="Phobius"/>
    </source>
</evidence>
<keyword evidence="2" id="KW-1003">Cell membrane</keyword>
<comment type="subcellular location">
    <subcellularLocation>
        <location evidence="1">Cell membrane</location>
        <topology evidence="1">Multi-pass membrane protein</topology>
    </subcellularLocation>
</comment>
<dbReference type="InterPro" id="IPR010432">
    <property type="entry name" value="RDD"/>
</dbReference>
<dbReference type="EMBL" id="JBHSQB010000004">
    <property type="protein sequence ID" value="MFC6096030.1"/>
    <property type="molecule type" value="Genomic_DNA"/>
</dbReference>
<keyword evidence="3 6" id="KW-0812">Transmembrane</keyword>
<name>A0ABW1PKU3_9FLAO</name>
<evidence type="ECO:0000256" key="2">
    <source>
        <dbReference type="ARBA" id="ARBA00022475"/>
    </source>
</evidence>
<gene>
    <name evidence="8" type="ORF">ACFPVY_05180</name>
</gene>
<organism evidence="8 9">
    <name type="scientific">Flavobacterium qiangtangense</name>
    <dbReference type="NCBI Taxonomy" id="1442595"/>
    <lineage>
        <taxon>Bacteria</taxon>
        <taxon>Pseudomonadati</taxon>
        <taxon>Bacteroidota</taxon>
        <taxon>Flavobacteriia</taxon>
        <taxon>Flavobacteriales</taxon>
        <taxon>Flavobacteriaceae</taxon>
        <taxon>Flavobacterium</taxon>
    </lineage>
</organism>
<evidence type="ECO:0000313" key="9">
    <source>
        <dbReference type="Proteomes" id="UP001596287"/>
    </source>
</evidence>
<dbReference type="PANTHER" id="PTHR36115">
    <property type="entry name" value="PROLINE-RICH ANTIGEN HOMOLOG-RELATED"/>
    <property type="match status" value="1"/>
</dbReference>
<dbReference type="Proteomes" id="UP001596287">
    <property type="component" value="Unassembled WGS sequence"/>
</dbReference>
<evidence type="ECO:0000259" key="7">
    <source>
        <dbReference type="Pfam" id="PF06271"/>
    </source>
</evidence>